<evidence type="ECO:0000256" key="1">
    <source>
        <dbReference type="SAM" id="SignalP"/>
    </source>
</evidence>
<keyword evidence="3" id="KW-1185">Reference proteome</keyword>
<organism evidence="2 3">
    <name type="scientific">Nocardioides marmoribigeumensis</name>
    <dbReference type="NCBI Taxonomy" id="433649"/>
    <lineage>
        <taxon>Bacteria</taxon>
        <taxon>Bacillati</taxon>
        <taxon>Actinomycetota</taxon>
        <taxon>Actinomycetes</taxon>
        <taxon>Propionibacteriales</taxon>
        <taxon>Nocardioidaceae</taxon>
        <taxon>Nocardioides</taxon>
    </lineage>
</organism>
<sequence length="219" mass="22745">MHGTRLSRHPRRHPRRLVAGLALALCVTAFGGATVADAQTARRGVVAANSLGTATSTFTGATRDGRAVTGRFVPDRFTLKDGRIRAVGTLKGVIEGKAGVSRAKHFSKVVSDRVTRIDGLSWRNALAGRDAMRTRAAATCDLLNLVLGPLDLDLLGLQVHLKRVVLDIVAVSGAGNLLGNLVCAVAGLLDGGLAGLLTQVRSLLNLILGALDLGPLPVG</sequence>
<dbReference type="RefSeq" id="WP_310305015.1">
    <property type="nucleotide sequence ID" value="NZ_BAAAPS010000005.1"/>
</dbReference>
<keyword evidence="1" id="KW-0732">Signal</keyword>
<proteinExistence type="predicted"/>
<reference evidence="2 3" key="1">
    <citation type="submission" date="2023-07" db="EMBL/GenBank/DDBJ databases">
        <title>Sequencing the genomes of 1000 actinobacteria strains.</title>
        <authorList>
            <person name="Klenk H.-P."/>
        </authorList>
    </citation>
    <scope>NUCLEOTIDE SEQUENCE [LARGE SCALE GENOMIC DNA]</scope>
    <source>
        <strain evidence="2 3">DSM 19426</strain>
    </source>
</reference>
<evidence type="ECO:0000313" key="3">
    <source>
        <dbReference type="Proteomes" id="UP001183648"/>
    </source>
</evidence>
<dbReference type="Proteomes" id="UP001183648">
    <property type="component" value="Unassembled WGS sequence"/>
</dbReference>
<feature type="signal peptide" evidence="1">
    <location>
        <begin position="1"/>
        <end position="38"/>
    </location>
</feature>
<name>A0ABU2C003_9ACTN</name>
<feature type="chain" id="PRO_5046195903" description="ABC transporter substrate-binding protein" evidence="1">
    <location>
        <begin position="39"/>
        <end position="219"/>
    </location>
</feature>
<evidence type="ECO:0008006" key="4">
    <source>
        <dbReference type="Google" id="ProtNLM"/>
    </source>
</evidence>
<protein>
    <recommendedName>
        <fullName evidence="4">ABC transporter substrate-binding protein</fullName>
    </recommendedName>
</protein>
<comment type="caution">
    <text evidence="2">The sequence shown here is derived from an EMBL/GenBank/DDBJ whole genome shotgun (WGS) entry which is preliminary data.</text>
</comment>
<dbReference type="EMBL" id="JAVDYG010000001">
    <property type="protein sequence ID" value="MDR7363986.1"/>
    <property type="molecule type" value="Genomic_DNA"/>
</dbReference>
<gene>
    <name evidence="2" type="ORF">J2S63_003539</name>
</gene>
<accession>A0ABU2C003</accession>
<evidence type="ECO:0000313" key="2">
    <source>
        <dbReference type="EMBL" id="MDR7363986.1"/>
    </source>
</evidence>